<evidence type="ECO:0000313" key="3">
    <source>
        <dbReference type="Proteomes" id="UP001201163"/>
    </source>
</evidence>
<reference evidence="2" key="1">
    <citation type="submission" date="2022-01" db="EMBL/GenBank/DDBJ databases">
        <title>Comparative genomics reveals a dynamic genome evolution in the ectomycorrhizal milk-cap (Lactarius) mushrooms.</title>
        <authorList>
            <consortium name="DOE Joint Genome Institute"/>
            <person name="Lebreton A."/>
            <person name="Tang N."/>
            <person name="Kuo A."/>
            <person name="LaButti K."/>
            <person name="Drula E."/>
            <person name="Barry K."/>
            <person name="Clum A."/>
            <person name="Lipzen A."/>
            <person name="Mousain D."/>
            <person name="Ng V."/>
            <person name="Wang R."/>
            <person name="Wang X."/>
            <person name="Dai Y."/>
            <person name="Henrissat B."/>
            <person name="Grigoriev I.V."/>
            <person name="Guerin-Laguette A."/>
            <person name="Yu F."/>
            <person name="Martin F.M."/>
        </authorList>
    </citation>
    <scope>NUCLEOTIDE SEQUENCE</scope>
    <source>
        <strain evidence="2">QP</strain>
    </source>
</reference>
<accession>A0AAD4L6L4</accession>
<feature type="compositionally biased region" description="Polar residues" evidence="1">
    <location>
        <begin position="402"/>
        <end position="414"/>
    </location>
</feature>
<organism evidence="2 3">
    <name type="scientific">Lactarius akahatsu</name>
    <dbReference type="NCBI Taxonomy" id="416441"/>
    <lineage>
        <taxon>Eukaryota</taxon>
        <taxon>Fungi</taxon>
        <taxon>Dikarya</taxon>
        <taxon>Basidiomycota</taxon>
        <taxon>Agaricomycotina</taxon>
        <taxon>Agaricomycetes</taxon>
        <taxon>Russulales</taxon>
        <taxon>Russulaceae</taxon>
        <taxon>Lactarius</taxon>
    </lineage>
</organism>
<gene>
    <name evidence="2" type="ORF">EDB92DRAFT_1954102</name>
</gene>
<feature type="region of interest" description="Disordered" evidence="1">
    <location>
        <begin position="386"/>
        <end position="445"/>
    </location>
</feature>
<feature type="region of interest" description="Disordered" evidence="1">
    <location>
        <begin position="33"/>
        <end position="161"/>
    </location>
</feature>
<evidence type="ECO:0000313" key="2">
    <source>
        <dbReference type="EMBL" id="KAH8980273.1"/>
    </source>
</evidence>
<dbReference type="EMBL" id="JAKELL010000140">
    <property type="protein sequence ID" value="KAH8980273.1"/>
    <property type="molecule type" value="Genomic_DNA"/>
</dbReference>
<dbReference type="AlphaFoldDB" id="A0AAD4L6L4"/>
<proteinExistence type="predicted"/>
<keyword evidence="3" id="KW-1185">Reference proteome</keyword>
<feature type="compositionally biased region" description="Polar residues" evidence="1">
    <location>
        <begin position="90"/>
        <end position="111"/>
    </location>
</feature>
<protein>
    <submittedName>
        <fullName evidence="2">Uncharacterized protein</fullName>
    </submittedName>
</protein>
<sequence length="484" mass="51634">MAPKRLTKAESLQFPFATKRLYKNPMAKAHALPLGLTANPGGDSLASGDYNKDDSTPPLALIESTPSSVSLHVSGTTRQKNGTPPPGARSQANTSTSAVQEQLPDTQSDQPGNLPVLPLDIEIGVDQPRGTRRSAAIAAHSDKAPNEDLGGDGEPGPRKAATPIERACLPRYSFLYRKQRRRVDDDPKTAEAAATDDLWEAVGEERCDPCKLVGREVYKPQWDESSKPPCTSCVFCTGKSRSCNSPDSWLEKVGTKLRPKPAPPKTHQGISAGNATPIEVGKIPETATEASPPTTEVEVSRVRVDMKKVAMTSLSNVDRILRIETRLSSIEGQLEGLGAIHRTQQEPRAMLQGLCRHQGFTPSLRSGLSAAAFTRSTVPSPLAYSLGIRNTGRGDKEPSRNIGGSSSVPQSSAQVDVGPSADPPEKAPPKSRPTQGSASANVEEEISGVTQDLDRILATLETLIGQIVIISTKLQAIRDDSDLG</sequence>
<evidence type="ECO:0000256" key="1">
    <source>
        <dbReference type="SAM" id="MobiDB-lite"/>
    </source>
</evidence>
<dbReference type="Proteomes" id="UP001201163">
    <property type="component" value="Unassembled WGS sequence"/>
</dbReference>
<comment type="caution">
    <text evidence="2">The sequence shown here is derived from an EMBL/GenBank/DDBJ whole genome shotgun (WGS) entry which is preliminary data.</text>
</comment>
<feature type="compositionally biased region" description="Polar residues" evidence="1">
    <location>
        <begin position="64"/>
        <end position="82"/>
    </location>
</feature>
<name>A0AAD4L6L4_9AGAM</name>